<evidence type="ECO:0000256" key="1">
    <source>
        <dbReference type="ARBA" id="ARBA00010641"/>
    </source>
</evidence>
<dbReference type="SUPFAM" id="SSF88659">
    <property type="entry name" value="Sigma3 and sigma4 domains of RNA polymerase sigma factors"/>
    <property type="match status" value="1"/>
</dbReference>
<dbReference type="GO" id="GO:0006352">
    <property type="term" value="P:DNA-templated transcription initiation"/>
    <property type="evidence" value="ECO:0007669"/>
    <property type="project" value="InterPro"/>
</dbReference>
<evidence type="ECO:0000313" key="7">
    <source>
        <dbReference type="EMBL" id="MCP9292146.1"/>
    </source>
</evidence>
<keyword evidence="2" id="KW-0805">Transcription regulation</keyword>
<evidence type="ECO:0000313" key="8">
    <source>
        <dbReference type="Proteomes" id="UP001139125"/>
    </source>
</evidence>
<evidence type="ECO:0000259" key="5">
    <source>
        <dbReference type="Pfam" id="PF04542"/>
    </source>
</evidence>
<dbReference type="Pfam" id="PF04542">
    <property type="entry name" value="Sigma70_r2"/>
    <property type="match status" value="1"/>
</dbReference>
<evidence type="ECO:0000259" key="6">
    <source>
        <dbReference type="Pfam" id="PF08281"/>
    </source>
</evidence>
<organism evidence="7 8">
    <name type="scientific">Gracilimonas sediminicola</name>
    <dbReference type="NCBI Taxonomy" id="2952158"/>
    <lineage>
        <taxon>Bacteria</taxon>
        <taxon>Pseudomonadati</taxon>
        <taxon>Balneolota</taxon>
        <taxon>Balneolia</taxon>
        <taxon>Balneolales</taxon>
        <taxon>Balneolaceae</taxon>
        <taxon>Gracilimonas</taxon>
    </lineage>
</organism>
<dbReference type="GO" id="GO:0016987">
    <property type="term" value="F:sigma factor activity"/>
    <property type="evidence" value="ECO:0007669"/>
    <property type="project" value="UniProtKB-KW"/>
</dbReference>
<dbReference type="PANTHER" id="PTHR43133">
    <property type="entry name" value="RNA POLYMERASE ECF-TYPE SIGMA FACTO"/>
    <property type="match status" value="1"/>
</dbReference>
<feature type="domain" description="RNA polymerase sigma-70 region 2" evidence="5">
    <location>
        <begin position="24"/>
        <end position="90"/>
    </location>
</feature>
<dbReference type="Gene3D" id="1.10.1740.10">
    <property type="match status" value="1"/>
</dbReference>
<name>A0A9X2L4C2_9BACT</name>
<keyword evidence="3" id="KW-0731">Sigma factor</keyword>
<accession>A0A9X2L4C2</accession>
<comment type="caution">
    <text evidence="7">The sequence shown here is derived from an EMBL/GenBank/DDBJ whole genome shotgun (WGS) entry which is preliminary data.</text>
</comment>
<dbReference type="GO" id="GO:0003677">
    <property type="term" value="F:DNA binding"/>
    <property type="evidence" value="ECO:0007669"/>
    <property type="project" value="InterPro"/>
</dbReference>
<gene>
    <name evidence="7" type="ORF">NM125_11200</name>
</gene>
<proteinExistence type="inferred from homology"/>
<dbReference type="Pfam" id="PF08281">
    <property type="entry name" value="Sigma70_r4_2"/>
    <property type="match status" value="1"/>
</dbReference>
<dbReference type="SUPFAM" id="SSF88946">
    <property type="entry name" value="Sigma2 domain of RNA polymerase sigma factors"/>
    <property type="match status" value="1"/>
</dbReference>
<dbReference type="InterPro" id="IPR039425">
    <property type="entry name" value="RNA_pol_sigma-70-like"/>
</dbReference>
<dbReference type="AlphaFoldDB" id="A0A9X2L4C2"/>
<dbReference type="InterPro" id="IPR013249">
    <property type="entry name" value="RNA_pol_sigma70_r4_t2"/>
</dbReference>
<keyword evidence="8" id="KW-1185">Reference proteome</keyword>
<comment type="similarity">
    <text evidence="1">Belongs to the sigma-70 factor family. ECF subfamily.</text>
</comment>
<dbReference type="InterPro" id="IPR014284">
    <property type="entry name" value="RNA_pol_sigma-70_dom"/>
</dbReference>
<dbReference type="InterPro" id="IPR007627">
    <property type="entry name" value="RNA_pol_sigma70_r2"/>
</dbReference>
<protein>
    <submittedName>
        <fullName evidence="7">Sigma-70 family RNA polymerase sigma factor</fullName>
    </submittedName>
</protein>
<dbReference type="Proteomes" id="UP001139125">
    <property type="component" value="Unassembled WGS sequence"/>
</dbReference>
<feature type="domain" description="RNA polymerase sigma factor 70 region 4 type 2" evidence="6">
    <location>
        <begin position="117"/>
        <end position="168"/>
    </location>
</feature>
<dbReference type="CDD" id="cd06171">
    <property type="entry name" value="Sigma70_r4"/>
    <property type="match status" value="1"/>
</dbReference>
<dbReference type="EMBL" id="JANDBC010000002">
    <property type="protein sequence ID" value="MCP9292146.1"/>
    <property type="molecule type" value="Genomic_DNA"/>
</dbReference>
<evidence type="ECO:0000256" key="4">
    <source>
        <dbReference type="ARBA" id="ARBA00023163"/>
    </source>
</evidence>
<sequence length="173" mass="20511">MADVGDYDLIKRCLNGDNSAFDLLVKRYERQMYRTAWGIVKNSDTAKDITQTGFLKCWKKLHTYNPDFKFYSWLYRIMVNESLNHLRNKKTHSSLSLYHSSGENPYLKLLKKEENRILAKCIGELPTDYRVVIQLRHFEELSYKEIAGILDIEPRTVKSRLYTARIQLREKLL</sequence>
<keyword evidence="4" id="KW-0804">Transcription</keyword>
<dbReference type="PANTHER" id="PTHR43133:SF51">
    <property type="entry name" value="RNA POLYMERASE SIGMA FACTOR"/>
    <property type="match status" value="1"/>
</dbReference>
<dbReference type="NCBIfam" id="TIGR02937">
    <property type="entry name" value="sigma70-ECF"/>
    <property type="match status" value="1"/>
</dbReference>
<evidence type="ECO:0000256" key="3">
    <source>
        <dbReference type="ARBA" id="ARBA00023082"/>
    </source>
</evidence>
<dbReference type="RefSeq" id="WP_255135020.1">
    <property type="nucleotide sequence ID" value="NZ_JANDBC010000002.1"/>
</dbReference>
<dbReference type="InterPro" id="IPR013324">
    <property type="entry name" value="RNA_pol_sigma_r3/r4-like"/>
</dbReference>
<dbReference type="InterPro" id="IPR013325">
    <property type="entry name" value="RNA_pol_sigma_r2"/>
</dbReference>
<dbReference type="Gene3D" id="1.10.10.10">
    <property type="entry name" value="Winged helix-like DNA-binding domain superfamily/Winged helix DNA-binding domain"/>
    <property type="match status" value="1"/>
</dbReference>
<evidence type="ECO:0000256" key="2">
    <source>
        <dbReference type="ARBA" id="ARBA00023015"/>
    </source>
</evidence>
<reference evidence="7" key="1">
    <citation type="submission" date="2022-06" db="EMBL/GenBank/DDBJ databases">
        <title>Gracilimonas sp. CAU 1638 isolated from sea sediment.</title>
        <authorList>
            <person name="Kim W."/>
        </authorList>
    </citation>
    <scope>NUCLEOTIDE SEQUENCE</scope>
    <source>
        <strain evidence="7">CAU 1638</strain>
    </source>
</reference>
<dbReference type="InterPro" id="IPR036388">
    <property type="entry name" value="WH-like_DNA-bd_sf"/>
</dbReference>